<dbReference type="PIRSF" id="PIRSF016661">
    <property type="entry name" value="BioY"/>
    <property type="match status" value="1"/>
</dbReference>
<reference evidence="4" key="1">
    <citation type="submission" date="2016-10" db="EMBL/GenBank/DDBJ databases">
        <authorList>
            <person name="de Groot N.N."/>
        </authorList>
    </citation>
    <scope>NUCLEOTIDE SEQUENCE [LARGE SCALE GENOMIC DNA]</scope>
    <source>
        <strain evidence="4">DSM 20678</strain>
    </source>
</reference>
<evidence type="ECO:0000256" key="2">
    <source>
        <dbReference type="PIRNR" id="PIRNR016661"/>
    </source>
</evidence>
<name>A0A1I5X809_9FIRM</name>
<proteinExistence type="inferred from homology"/>
<gene>
    <name evidence="4" type="ORF">SAMN05444406_1239</name>
</gene>
<dbReference type="Pfam" id="PF02632">
    <property type="entry name" value="BioY"/>
    <property type="match status" value="1"/>
</dbReference>
<dbReference type="AlphaFoldDB" id="A0A1I5X809"/>
<feature type="transmembrane region" description="Helical" evidence="3">
    <location>
        <begin position="30"/>
        <end position="47"/>
    </location>
</feature>
<keyword evidence="2 3" id="KW-0472">Membrane</keyword>
<keyword evidence="3" id="KW-0812">Transmembrane</keyword>
<feature type="transmembrane region" description="Helical" evidence="3">
    <location>
        <begin position="77"/>
        <end position="99"/>
    </location>
</feature>
<evidence type="ECO:0000256" key="3">
    <source>
        <dbReference type="SAM" id="Phobius"/>
    </source>
</evidence>
<evidence type="ECO:0000313" key="5">
    <source>
        <dbReference type="Proteomes" id="UP000198577"/>
    </source>
</evidence>
<keyword evidence="2" id="KW-0813">Transport</keyword>
<dbReference type="Gene3D" id="1.10.1760.20">
    <property type="match status" value="1"/>
</dbReference>
<feature type="transmembrane region" description="Helical" evidence="3">
    <location>
        <begin position="143"/>
        <end position="162"/>
    </location>
</feature>
<dbReference type="GO" id="GO:0015225">
    <property type="term" value="F:biotin transmembrane transporter activity"/>
    <property type="evidence" value="ECO:0007669"/>
    <property type="project" value="UniProtKB-UniRule"/>
</dbReference>
<organism evidence="4 5">
    <name type="scientific">Caldicoprobacter faecalis</name>
    <dbReference type="NCBI Taxonomy" id="937334"/>
    <lineage>
        <taxon>Bacteria</taxon>
        <taxon>Bacillati</taxon>
        <taxon>Bacillota</taxon>
        <taxon>Clostridia</taxon>
        <taxon>Caldicoprobacterales</taxon>
        <taxon>Caldicoprobacteraceae</taxon>
        <taxon>Caldicoprobacter</taxon>
    </lineage>
</organism>
<evidence type="ECO:0000313" key="4">
    <source>
        <dbReference type="EMBL" id="SFQ28021.1"/>
    </source>
</evidence>
<evidence type="ECO:0000256" key="1">
    <source>
        <dbReference type="ARBA" id="ARBA00010692"/>
    </source>
</evidence>
<dbReference type="GO" id="GO:0005886">
    <property type="term" value="C:plasma membrane"/>
    <property type="evidence" value="ECO:0007669"/>
    <property type="project" value="UniProtKB-SubCell"/>
</dbReference>
<dbReference type="PANTHER" id="PTHR34295:SF1">
    <property type="entry name" value="BIOTIN TRANSPORTER BIOY"/>
    <property type="match status" value="1"/>
</dbReference>
<accession>A0A1I5X809</accession>
<comment type="subcellular location">
    <subcellularLocation>
        <location evidence="2">Cell membrane</location>
        <topology evidence="2">Multi-pass membrane protein</topology>
    </subcellularLocation>
</comment>
<comment type="similarity">
    <text evidence="1 2">Belongs to the BioY family.</text>
</comment>
<keyword evidence="2" id="KW-1003">Cell membrane</keyword>
<sequence length="179" mass="18685">MTIRTIVQTALLATITAVLAQIAIPLPGGVPFTLQVFGIFLGIFLLGKKAFWGMLTYLLLGAIGLPVFAQAQGGIGIILGPTGGYIAGFVISGLVGGYIVELAKFSLKGKILGLLVSLVIIYFTGTVQLAFTTRSSIREALAVGTLPFIPLDILKGVIAIVLSKYIDRALPRAGVNING</sequence>
<dbReference type="RefSeq" id="WP_177206137.1">
    <property type="nucleotide sequence ID" value="NZ_FOXR01000023.1"/>
</dbReference>
<dbReference type="EMBL" id="FOXR01000023">
    <property type="protein sequence ID" value="SFQ28021.1"/>
    <property type="molecule type" value="Genomic_DNA"/>
</dbReference>
<dbReference type="STRING" id="937334.SAMN05444406_1239"/>
<dbReference type="PANTHER" id="PTHR34295">
    <property type="entry name" value="BIOTIN TRANSPORTER BIOY"/>
    <property type="match status" value="1"/>
</dbReference>
<keyword evidence="5" id="KW-1185">Reference proteome</keyword>
<feature type="transmembrane region" description="Helical" evidence="3">
    <location>
        <begin position="111"/>
        <end position="131"/>
    </location>
</feature>
<dbReference type="InterPro" id="IPR003784">
    <property type="entry name" value="BioY"/>
</dbReference>
<feature type="transmembrane region" description="Helical" evidence="3">
    <location>
        <begin position="54"/>
        <end position="71"/>
    </location>
</feature>
<keyword evidence="3" id="KW-1133">Transmembrane helix</keyword>
<dbReference type="Proteomes" id="UP000198577">
    <property type="component" value="Unassembled WGS sequence"/>
</dbReference>
<protein>
    <recommendedName>
        <fullName evidence="2">Biotin transporter</fullName>
    </recommendedName>
</protein>